<feature type="compositionally biased region" description="Polar residues" evidence="1">
    <location>
        <begin position="225"/>
        <end position="236"/>
    </location>
</feature>
<feature type="region of interest" description="Disordered" evidence="1">
    <location>
        <begin position="1"/>
        <end position="20"/>
    </location>
</feature>
<organism evidence="2 3">
    <name type="scientific">Trifolium medium</name>
    <dbReference type="NCBI Taxonomy" id="97028"/>
    <lineage>
        <taxon>Eukaryota</taxon>
        <taxon>Viridiplantae</taxon>
        <taxon>Streptophyta</taxon>
        <taxon>Embryophyta</taxon>
        <taxon>Tracheophyta</taxon>
        <taxon>Spermatophyta</taxon>
        <taxon>Magnoliopsida</taxon>
        <taxon>eudicotyledons</taxon>
        <taxon>Gunneridae</taxon>
        <taxon>Pentapetalae</taxon>
        <taxon>rosids</taxon>
        <taxon>fabids</taxon>
        <taxon>Fabales</taxon>
        <taxon>Fabaceae</taxon>
        <taxon>Papilionoideae</taxon>
        <taxon>50 kb inversion clade</taxon>
        <taxon>NPAAA clade</taxon>
        <taxon>Hologalegina</taxon>
        <taxon>IRL clade</taxon>
        <taxon>Trifolieae</taxon>
        <taxon>Trifolium</taxon>
    </lineage>
</organism>
<comment type="caution">
    <text evidence="2">The sequence shown here is derived from an EMBL/GenBank/DDBJ whole genome shotgun (WGS) entry which is preliminary data.</text>
</comment>
<evidence type="ECO:0000313" key="3">
    <source>
        <dbReference type="Proteomes" id="UP000265520"/>
    </source>
</evidence>
<dbReference type="GO" id="GO:0006281">
    <property type="term" value="P:DNA repair"/>
    <property type="evidence" value="ECO:0007669"/>
    <property type="project" value="TreeGrafter"/>
</dbReference>
<dbReference type="GO" id="GO:0000076">
    <property type="term" value="P:DNA replication checkpoint signaling"/>
    <property type="evidence" value="ECO:0007669"/>
    <property type="project" value="TreeGrafter"/>
</dbReference>
<dbReference type="Proteomes" id="UP000265520">
    <property type="component" value="Unassembled WGS sequence"/>
</dbReference>
<dbReference type="GO" id="GO:0003677">
    <property type="term" value="F:DNA binding"/>
    <property type="evidence" value="ECO:0007669"/>
    <property type="project" value="TreeGrafter"/>
</dbReference>
<accession>A0A392N4B6</accession>
<sequence length="264" mass="30367">MKKTNPEHPNEDMLDDTGDFSEDEQTNAISEVDFNVSTLVSAFANHSIIQKLCWLLKFYKSNSLAINHYIISMLRRISDELELHPMLYQLSLLTIFYDILVEQKSCPCEEYATIVDFLNSLVRKMLKKMKKQPLLFVEVLFWKTRRECHYINAEYMLGELGHLKNESKNWNDTQGDEEIGSSPVKAWTRRSIADALGDDEADVVISHDSRYQNYGEKLDDVEGFASTSGSKNSGDDNNGEPWLEDDSQTAPRRKKKLILDAELE</sequence>
<dbReference type="InterPro" id="IPR044998">
    <property type="entry name" value="Timeless"/>
</dbReference>
<dbReference type="AlphaFoldDB" id="A0A392N4B6"/>
<evidence type="ECO:0000313" key="2">
    <source>
        <dbReference type="EMBL" id="MCH93995.1"/>
    </source>
</evidence>
<proteinExistence type="predicted"/>
<dbReference type="GO" id="GO:0031298">
    <property type="term" value="C:replication fork protection complex"/>
    <property type="evidence" value="ECO:0007669"/>
    <property type="project" value="TreeGrafter"/>
</dbReference>
<gene>
    <name evidence="2" type="ORF">A2U01_0014949</name>
</gene>
<name>A0A392N4B6_9FABA</name>
<protein>
    <submittedName>
        <fullName evidence="2">Protein timeless-like</fullName>
    </submittedName>
</protein>
<dbReference type="GO" id="GO:0043111">
    <property type="term" value="P:replication fork arrest"/>
    <property type="evidence" value="ECO:0007669"/>
    <property type="project" value="TreeGrafter"/>
</dbReference>
<feature type="compositionally biased region" description="Basic and acidic residues" evidence="1">
    <location>
        <begin position="1"/>
        <end position="11"/>
    </location>
</feature>
<dbReference type="PANTHER" id="PTHR22940">
    <property type="entry name" value="TIMEOUT/TIMELESS-2"/>
    <property type="match status" value="1"/>
</dbReference>
<dbReference type="EMBL" id="LXQA010026239">
    <property type="protein sequence ID" value="MCH93995.1"/>
    <property type="molecule type" value="Genomic_DNA"/>
</dbReference>
<dbReference type="PANTHER" id="PTHR22940:SF4">
    <property type="entry name" value="PROTEIN TIMELESS HOMOLOG"/>
    <property type="match status" value="1"/>
</dbReference>
<feature type="non-terminal residue" evidence="2">
    <location>
        <position position="264"/>
    </location>
</feature>
<reference evidence="2 3" key="1">
    <citation type="journal article" date="2018" name="Front. Plant Sci.">
        <title>Red Clover (Trifolium pratense) and Zigzag Clover (T. medium) - A Picture of Genomic Similarities and Differences.</title>
        <authorList>
            <person name="Dluhosova J."/>
            <person name="Istvanek J."/>
            <person name="Nedelnik J."/>
            <person name="Repkova J."/>
        </authorList>
    </citation>
    <scope>NUCLEOTIDE SEQUENCE [LARGE SCALE GENOMIC DNA]</scope>
    <source>
        <strain evidence="3">cv. 10/8</strain>
        <tissue evidence="2">Leaf</tissue>
    </source>
</reference>
<keyword evidence="3" id="KW-1185">Reference proteome</keyword>
<evidence type="ECO:0000256" key="1">
    <source>
        <dbReference type="SAM" id="MobiDB-lite"/>
    </source>
</evidence>
<feature type="region of interest" description="Disordered" evidence="1">
    <location>
        <begin position="216"/>
        <end position="264"/>
    </location>
</feature>